<feature type="transmembrane region" description="Helical" evidence="3">
    <location>
        <begin position="204"/>
        <end position="222"/>
    </location>
</feature>
<accession>A0AAJ7E509</accession>
<feature type="transmembrane region" description="Helical" evidence="3">
    <location>
        <begin position="115"/>
        <end position="141"/>
    </location>
</feature>
<feature type="region of interest" description="Disordered" evidence="2">
    <location>
        <begin position="263"/>
        <end position="289"/>
    </location>
</feature>
<dbReference type="PROSITE" id="PS50850">
    <property type="entry name" value="MFS"/>
    <property type="match status" value="1"/>
</dbReference>
<organism evidence="5">
    <name type="scientific">Papilio xuthus</name>
    <name type="common">Asian swallowtail butterfly</name>
    <dbReference type="NCBI Taxonomy" id="66420"/>
    <lineage>
        <taxon>Eukaryota</taxon>
        <taxon>Metazoa</taxon>
        <taxon>Ecdysozoa</taxon>
        <taxon>Arthropoda</taxon>
        <taxon>Hexapoda</taxon>
        <taxon>Insecta</taxon>
        <taxon>Pterygota</taxon>
        <taxon>Neoptera</taxon>
        <taxon>Endopterygota</taxon>
        <taxon>Lepidoptera</taxon>
        <taxon>Glossata</taxon>
        <taxon>Ditrysia</taxon>
        <taxon>Papilionoidea</taxon>
        <taxon>Papilionidae</taxon>
        <taxon>Papilioninae</taxon>
        <taxon>Papilio</taxon>
    </lineage>
</organism>
<evidence type="ECO:0000256" key="1">
    <source>
        <dbReference type="ARBA" id="ARBA00004141"/>
    </source>
</evidence>
<evidence type="ECO:0000259" key="4">
    <source>
        <dbReference type="PROSITE" id="PS50850"/>
    </source>
</evidence>
<gene>
    <name evidence="5" type="primary">LOC106114339</name>
</gene>
<dbReference type="SUPFAM" id="SSF103473">
    <property type="entry name" value="MFS general substrate transporter"/>
    <property type="match status" value="1"/>
</dbReference>
<dbReference type="InterPro" id="IPR011701">
    <property type="entry name" value="MFS"/>
</dbReference>
<dbReference type="Pfam" id="PF07690">
    <property type="entry name" value="MFS_1"/>
    <property type="match status" value="2"/>
</dbReference>
<proteinExistence type="predicted"/>
<feature type="transmembrane region" description="Helical" evidence="3">
    <location>
        <begin position="606"/>
        <end position="630"/>
    </location>
</feature>
<feature type="transmembrane region" description="Helical" evidence="3">
    <location>
        <begin position="147"/>
        <end position="167"/>
    </location>
</feature>
<dbReference type="GO" id="GO:0016020">
    <property type="term" value="C:membrane"/>
    <property type="evidence" value="ECO:0007669"/>
    <property type="project" value="UniProtKB-SubCell"/>
</dbReference>
<dbReference type="Proteomes" id="UP000694872">
    <property type="component" value="Unplaced"/>
</dbReference>
<keyword evidence="3" id="KW-1133">Transmembrane helix</keyword>
<dbReference type="CTD" id="35499"/>
<feature type="transmembrane region" description="Helical" evidence="3">
    <location>
        <begin position="517"/>
        <end position="534"/>
    </location>
</feature>
<feature type="region of interest" description="Disordered" evidence="2">
    <location>
        <begin position="342"/>
        <end position="384"/>
    </location>
</feature>
<name>A0AAJ7E509_PAPXU</name>
<dbReference type="GeneID" id="106114339"/>
<feature type="transmembrane region" description="Helical" evidence="3">
    <location>
        <begin position="45"/>
        <end position="64"/>
    </location>
</feature>
<dbReference type="RefSeq" id="XP_013162974.1">
    <property type="nucleotide sequence ID" value="XM_013307520.1"/>
</dbReference>
<dbReference type="InterPro" id="IPR050327">
    <property type="entry name" value="Proton-linked_MCT"/>
</dbReference>
<dbReference type="AlphaFoldDB" id="A0AAJ7E509"/>
<evidence type="ECO:0000256" key="2">
    <source>
        <dbReference type="SAM" id="MobiDB-lite"/>
    </source>
</evidence>
<keyword evidence="3" id="KW-0812">Transmembrane</keyword>
<protein>
    <submittedName>
        <fullName evidence="5">Monocarboxylate transporter 13 isoform X3</fullName>
    </submittedName>
</protein>
<dbReference type="FunFam" id="1.20.1250.20:FF:000320">
    <property type="entry name" value="Monocarboxylate transporter"/>
    <property type="match status" value="1"/>
</dbReference>
<feature type="transmembrane region" description="Helical" evidence="3">
    <location>
        <begin position="540"/>
        <end position="566"/>
    </location>
</feature>
<dbReference type="Gene3D" id="1.20.1250.20">
    <property type="entry name" value="MFS general substrate transporter like domains"/>
    <property type="match status" value="2"/>
</dbReference>
<dbReference type="PANTHER" id="PTHR11360">
    <property type="entry name" value="MONOCARBOXYLATE TRANSPORTER"/>
    <property type="match status" value="1"/>
</dbReference>
<keyword evidence="3" id="KW-0472">Membrane</keyword>
<reference evidence="5" key="1">
    <citation type="submission" date="2025-08" db="UniProtKB">
        <authorList>
            <consortium name="RefSeq"/>
        </authorList>
    </citation>
    <scope>IDENTIFICATION</scope>
</reference>
<dbReference type="GO" id="GO:0008028">
    <property type="term" value="F:monocarboxylic acid transmembrane transporter activity"/>
    <property type="evidence" value="ECO:0007669"/>
    <property type="project" value="TreeGrafter"/>
</dbReference>
<evidence type="ECO:0000313" key="5">
    <source>
        <dbReference type="RefSeq" id="XP_013162974.1"/>
    </source>
</evidence>
<feature type="transmembrane region" description="Helical" evidence="3">
    <location>
        <begin position="172"/>
        <end position="192"/>
    </location>
</feature>
<comment type="subcellular location">
    <subcellularLocation>
        <location evidence="1">Membrane</location>
        <topology evidence="1">Multi-pass membrane protein</topology>
    </subcellularLocation>
</comment>
<dbReference type="InterPro" id="IPR036259">
    <property type="entry name" value="MFS_trans_sf"/>
</dbReference>
<sequence>MKSKYRKIKCVKLPEDESPAVGAGRFTIGPAPERDWEMVPPDGKWGWFVLVGATLVNILIPGTIKSFGVLLVEFRDVFQASESASSGIVALCYFLYSSLGPISSILSVKWSYRTVTLIGGCFAAFGMIFSSLAFSIGYLYFSFGAMVGAGAGLAFPPTVYIVTSYFVRLRGLANGICMSGSAFGSIILPPLLRYLLETYGYKGAVLILGGVMLNVWAAALLFQPVEEHMVRKYKEPEEEDEVPQLEPFAEEDPIDLEASHPRLVLTSEDNTPTDKYPNGSPPIFKHKSNLALDDRSPNKLDFARSASAAQVMRLTDDRTRKISTSSRHGLSQISSKISNYLPSNPSLLESVPEGKSSRTNSHDTFGRKLTVPKTPKRSPSTSSFQYMSTPFHGSTLSAFEKPSEFASQFSLKSVTDSLRPITYCCGFRKTDDNVKKEPSKYFDVQLLKDPIYLVILISNCTCAISYTNFIILVPSYAVECGFDKSLGAYLLSIISALDLVGRIGGSAISDVVSTPKRYFFITGLLISGISLAMIPLMKSYLAISVFCSIFGIASGINVGVTALVMTEMLGTERLMSSYGISLFVNGILQLIGPPVCGVWFEYTHSYKSLFVTLGLILCSGAALWGFVPFIHSRRKKAERMQQNLEEKA</sequence>
<evidence type="ECO:0000256" key="3">
    <source>
        <dbReference type="SAM" id="Phobius"/>
    </source>
</evidence>
<feature type="transmembrane region" description="Helical" evidence="3">
    <location>
        <begin position="84"/>
        <end position="108"/>
    </location>
</feature>
<feature type="transmembrane region" description="Helical" evidence="3">
    <location>
        <begin position="451"/>
        <end position="474"/>
    </location>
</feature>
<feature type="transmembrane region" description="Helical" evidence="3">
    <location>
        <begin position="578"/>
        <end position="600"/>
    </location>
</feature>
<dbReference type="InterPro" id="IPR020846">
    <property type="entry name" value="MFS_dom"/>
</dbReference>
<dbReference type="PANTHER" id="PTHR11360:SF293">
    <property type="entry name" value="HERMES, ISOFORM A"/>
    <property type="match status" value="1"/>
</dbReference>
<feature type="domain" description="Major facilitator superfamily (MFS) profile" evidence="4">
    <location>
        <begin position="451"/>
        <end position="648"/>
    </location>
</feature>
<feature type="transmembrane region" description="Helical" evidence="3">
    <location>
        <begin position="486"/>
        <end position="505"/>
    </location>
</feature>